<protein>
    <submittedName>
        <fullName evidence="1">Uncharacterized protein</fullName>
    </submittedName>
</protein>
<reference evidence="1" key="1">
    <citation type="submission" date="2010-03" db="EMBL/GenBank/DDBJ databases">
        <title>Annotation of Blastomyces dermatitidis strain ATCC 18188.</title>
        <authorList>
            <consortium name="The Broad Institute Genome Sequencing Platform"/>
            <consortium name="Broad Institute Genome Sequencing Center for Infectious Disease."/>
            <person name="Cuomo C."/>
            <person name="Klein B."/>
            <person name="Sullivan T."/>
            <person name="Heitman J."/>
            <person name="Young S."/>
            <person name="Zeng Q."/>
            <person name="Gargeya S."/>
            <person name="Alvarado L."/>
            <person name="Berlin A.M."/>
            <person name="Chapman S.B."/>
            <person name="Chen Z."/>
            <person name="Freedman E."/>
            <person name="Gellesch M."/>
            <person name="Goldberg J."/>
            <person name="Griggs A."/>
            <person name="Gujja S."/>
            <person name="Heilman E."/>
            <person name="Heiman D."/>
            <person name="Howarth C."/>
            <person name="Mehta T."/>
            <person name="Neiman D."/>
            <person name="Pearson M."/>
            <person name="Roberts A."/>
            <person name="Saif S."/>
            <person name="Shea T."/>
            <person name="Shenoy N."/>
            <person name="Sisk P."/>
            <person name="Stolte C."/>
            <person name="Sykes S."/>
            <person name="White J."/>
            <person name="Yandava C."/>
            <person name="Haas B."/>
            <person name="Nusbaum C."/>
            <person name="Birren B."/>
        </authorList>
    </citation>
    <scope>NUCLEOTIDE SEQUENCE [LARGE SCALE GENOMIC DNA]</scope>
    <source>
        <strain evidence="1">ATCC 18188</strain>
    </source>
</reference>
<dbReference type="AlphaFoldDB" id="F2TTP8"/>
<evidence type="ECO:0000313" key="1">
    <source>
        <dbReference type="EMBL" id="EGE86611.2"/>
    </source>
</evidence>
<accession>F2TTP8</accession>
<dbReference type="HOGENOM" id="CLU_146820_0_0_1"/>
<gene>
    <name evidence="1" type="ORF">BDDG_09557</name>
</gene>
<dbReference type="EMBL" id="GG749587">
    <property type="protein sequence ID" value="EGE86611.2"/>
    <property type="molecule type" value="Genomic_DNA"/>
</dbReference>
<proteinExistence type="predicted"/>
<dbReference type="Proteomes" id="UP000007802">
    <property type="component" value="Unassembled WGS sequence"/>
</dbReference>
<organism evidence="1">
    <name type="scientific">Ajellomyces dermatitidis (strain ATCC 18188 / CBS 674.68)</name>
    <name type="common">Blastomyces dermatitidis</name>
    <dbReference type="NCBI Taxonomy" id="653446"/>
    <lineage>
        <taxon>Eukaryota</taxon>
        <taxon>Fungi</taxon>
        <taxon>Dikarya</taxon>
        <taxon>Ascomycota</taxon>
        <taxon>Pezizomycotina</taxon>
        <taxon>Eurotiomycetes</taxon>
        <taxon>Eurotiomycetidae</taxon>
        <taxon>Onygenales</taxon>
        <taxon>Ajellomycetaceae</taxon>
        <taxon>Blastomyces</taxon>
    </lineage>
</organism>
<dbReference type="EMBL" id="GG749587">
    <property type="protein sequence ID" value="KMW69151.1"/>
    <property type="molecule type" value="Genomic_DNA"/>
</dbReference>
<name>F2TTP8_AJEDA</name>
<sequence length="127" mass="14482">MDHESIANDLTHPKTSGYDYVVLAIFGSGWQLLTEAEKIYQESATADRSKYRPRKSKKCRRNVTVFFPGIHAVGKPYMMLIPFYVRGDVKINETSVELRSCYDVYGRCNLEIPTDGKLGPFIILDVE</sequence>